<keyword evidence="3" id="KW-1185">Reference proteome</keyword>
<dbReference type="Pfam" id="PF13966">
    <property type="entry name" value="zf-RVT"/>
    <property type="match status" value="1"/>
</dbReference>
<organism evidence="2 3">
    <name type="scientific">Corchorus olitorius</name>
    <dbReference type="NCBI Taxonomy" id="93759"/>
    <lineage>
        <taxon>Eukaryota</taxon>
        <taxon>Viridiplantae</taxon>
        <taxon>Streptophyta</taxon>
        <taxon>Embryophyta</taxon>
        <taxon>Tracheophyta</taxon>
        <taxon>Spermatophyta</taxon>
        <taxon>Magnoliopsida</taxon>
        <taxon>eudicotyledons</taxon>
        <taxon>Gunneridae</taxon>
        <taxon>Pentapetalae</taxon>
        <taxon>rosids</taxon>
        <taxon>malvids</taxon>
        <taxon>Malvales</taxon>
        <taxon>Malvaceae</taxon>
        <taxon>Grewioideae</taxon>
        <taxon>Apeibeae</taxon>
        <taxon>Corchorus</taxon>
    </lineage>
</organism>
<gene>
    <name evidence="2" type="ORF">COLO4_01847</name>
</gene>
<proteinExistence type="predicted"/>
<dbReference type="InterPro" id="IPR026960">
    <property type="entry name" value="RVT-Znf"/>
</dbReference>
<accession>A0A1R3L233</accession>
<dbReference type="AlphaFoldDB" id="A0A1R3L233"/>
<protein>
    <recommendedName>
        <fullName evidence="1">Reverse transcriptase zinc-binding domain-containing protein</fullName>
    </recommendedName>
</protein>
<dbReference type="STRING" id="93759.A0A1R3L233"/>
<name>A0A1R3L233_9ROSI</name>
<reference evidence="3" key="1">
    <citation type="submission" date="2013-09" db="EMBL/GenBank/DDBJ databases">
        <title>Corchorus olitorius genome sequencing.</title>
        <authorList>
            <person name="Alam M."/>
            <person name="Haque M.S."/>
            <person name="Islam M.S."/>
            <person name="Emdad E.M."/>
            <person name="Islam M.M."/>
            <person name="Ahmed B."/>
            <person name="Halim A."/>
            <person name="Hossen Q.M.M."/>
            <person name="Hossain M.Z."/>
            <person name="Ahmed R."/>
            <person name="Khan M.M."/>
            <person name="Islam R."/>
            <person name="Rashid M.M."/>
            <person name="Khan S.A."/>
            <person name="Rahman M.S."/>
            <person name="Alam M."/>
            <person name="Yahiya A.S."/>
            <person name="Khan M.S."/>
            <person name="Azam M.S."/>
            <person name="Haque T."/>
            <person name="Lashkar M.Z.H."/>
            <person name="Akhand A.I."/>
            <person name="Morshed G."/>
            <person name="Roy S."/>
            <person name="Uddin K.S."/>
            <person name="Rabeya T."/>
            <person name="Hossain A.S."/>
            <person name="Chowdhury A."/>
            <person name="Snigdha A.R."/>
            <person name="Mortoza M.S."/>
            <person name="Matin S.A."/>
            <person name="Hoque S.M.E."/>
            <person name="Islam M.K."/>
            <person name="Roy D.K."/>
            <person name="Haider R."/>
            <person name="Moosa M.M."/>
            <person name="Elias S.M."/>
            <person name="Hasan A.M."/>
            <person name="Jahan S."/>
            <person name="Shafiuddin M."/>
            <person name="Mahmood N."/>
            <person name="Shommy N.S."/>
        </authorList>
    </citation>
    <scope>NUCLEOTIDE SEQUENCE [LARGE SCALE GENOMIC DNA]</scope>
    <source>
        <strain evidence="3">cv. O-4</strain>
    </source>
</reference>
<evidence type="ECO:0000313" key="3">
    <source>
        <dbReference type="Proteomes" id="UP000187203"/>
    </source>
</evidence>
<feature type="non-terminal residue" evidence="2">
    <location>
        <position position="341"/>
    </location>
</feature>
<feature type="domain" description="Reverse transcriptase zinc-binding" evidence="1">
    <location>
        <begin position="122"/>
        <end position="207"/>
    </location>
</feature>
<evidence type="ECO:0000259" key="1">
    <source>
        <dbReference type="Pfam" id="PF13966"/>
    </source>
</evidence>
<dbReference type="PANTHER" id="PTHR36617">
    <property type="entry name" value="PROTEIN, PUTATIVE-RELATED"/>
    <property type="match status" value="1"/>
</dbReference>
<evidence type="ECO:0000313" key="2">
    <source>
        <dbReference type="EMBL" id="OMP13349.1"/>
    </source>
</evidence>
<dbReference type="OrthoDB" id="1744872at2759"/>
<dbReference type="Proteomes" id="UP000187203">
    <property type="component" value="Unassembled WGS sequence"/>
</dbReference>
<dbReference type="EMBL" id="AWUE01004515">
    <property type="protein sequence ID" value="OMP13349.1"/>
    <property type="molecule type" value="Genomic_DNA"/>
</dbReference>
<sequence>MGNGSAPFKGSPSYTWKSSMEGKQVLEHGLKWRVGDGTLISFLHDRWLDDDLPIVKKLNMVTNDQLDSLLVSDFLDDQGWNTRKLLQYVPTDVVNRICALPARTISSTPDRVIWSLTSNGVFTTGSAYNCINKEGGNQDPHITALWKTSAQPKVLTFCWLAWNNRILCNENRFIRTLIASPICSICDSHSESVLHTLRDCKYAAAVWDIFMIDSKFANSTQLDLKTWFKFNLVDCRSIKFGDWQWPSLFVNICWQIWKWRNGIIFSNHDIPLANKLDIISKIMKEWHELQVKKPTTRDKTMTYIAWEKPKQNWVKLNTDGSWDQKGNIAAAGGLFRDSRGN</sequence>
<dbReference type="PANTHER" id="PTHR36617:SF15">
    <property type="entry name" value="REVERSE TRANSCRIPTASE ZINC-BINDING DOMAIN-CONTAINING PROTEIN"/>
    <property type="match status" value="1"/>
</dbReference>
<comment type="caution">
    <text evidence="2">The sequence shown here is derived from an EMBL/GenBank/DDBJ whole genome shotgun (WGS) entry which is preliminary data.</text>
</comment>